<keyword evidence="11 17" id="KW-1133">Transmembrane helix</keyword>
<keyword evidence="12 17" id="KW-0472">Membrane</keyword>
<keyword evidence="10" id="KW-0862">Zinc</keyword>
<feature type="transmembrane region" description="Helical" evidence="17">
    <location>
        <begin position="48"/>
        <end position="78"/>
    </location>
</feature>
<dbReference type="Gene3D" id="1.10.10.1740">
    <property type="entry name" value="Transmembrane protein 14-like"/>
    <property type="match status" value="1"/>
</dbReference>
<dbReference type="InterPro" id="IPR044890">
    <property type="entry name" value="TMEM14_sf"/>
</dbReference>
<protein>
    <recommendedName>
        <fullName evidence="15">DNA polymerase eta</fullName>
    </recommendedName>
</protein>
<evidence type="ECO:0000256" key="6">
    <source>
        <dbReference type="ARBA" id="ARBA00022692"/>
    </source>
</evidence>
<dbReference type="Gene3D" id="3.30.1490.100">
    <property type="entry name" value="DNA polymerase, Y-family, little finger domain"/>
    <property type="match status" value="1"/>
</dbReference>
<evidence type="ECO:0000256" key="2">
    <source>
        <dbReference type="ARBA" id="ARBA00004370"/>
    </source>
</evidence>
<comment type="similarity">
    <text evidence="3">Belongs to the TMEM14 family.</text>
</comment>
<keyword evidence="8" id="KW-0227">DNA damage</keyword>
<proteinExistence type="inferred from homology"/>
<evidence type="ECO:0000256" key="13">
    <source>
        <dbReference type="ARBA" id="ARBA00023204"/>
    </source>
</evidence>
<evidence type="ECO:0000256" key="15">
    <source>
        <dbReference type="ARBA" id="ARBA00044975"/>
    </source>
</evidence>
<dbReference type="PANTHER" id="PTHR45873">
    <property type="entry name" value="DNA POLYMERASE ETA"/>
    <property type="match status" value="1"/>
</dbReference>
<dbReference type="InterPro" id="IPR005349">
    <property type="entry name" value="TMEM14"/>
</dbReference>
<dbReference type="EMBL" id="JACTAM010000013">
    <property type="protein sequence ID" value="KAI2657442.1"/>
    <property type="molecule type" value="Genomic_DNA"/>
</dbReference>
<keyword evidence="14" id="KW-0539">Nucleus</keyword>
<organism evidence="20 21">
    <name type="scientific">Labeo rohita</name>
    <name type="common">Indian major carp</name>
    <name type="synonym">Cyprinus rohita</name>
    <dbReference type="NCBI Taxonomy" id="84645"/>
    <lineage>
        <taxon>Eukaryota</taxon>
        <taxon>Metazoa</taxon>
        <taxon>Chordata</taxon>
        <taxon>Craniata</taxon>
        <taxon>Vertebrata</taxon>
        <taxon>Euteleostomi</taxon>
        <taxon>Actinopterygii</taxon>
        <taxon>Neopterygii</taxon>
        <taxon>Teleostei</taxon>
        <taxon>Ostariophysi</taxon>
        <taxon>Cypriniformes</taxon>
        <taxon>Cyprinidae</taxon>
        <taxon>Labeoninae</taxon>
        <taxon>Labeonini</taxon>
        <taxon>Labeo</taxon>
    </lineage>
</organism>
<dbReference type="PANTHER" id="PTHR45873:SF1">
    <property type="entry name" value="DNA POLYMERASE ETA"/>
    <property type="match status" value="1"/>
</dbReference>
<evidence type="ECO:0000256" key="16">
    <source>
        <dbReference type="SAM" id="MobiDB-lite"/>
    </source>
</evidence>
<dbReference type="Pfam" id="PF00817">
    <property type="entry name" value="IMS"/>
    <property type="match status" value="1"/>
</dbReference>
<dbReference type="PROSITE" id="PS51907">
    <property type="entry name" value="ZF_UBZ3"/>
    <property type="match status" value="1"/>
</dbReference>
<feature type="compositionally biased region" description="Basic and acidic residues" evidence="16">
    <location>
        <begin position="669"/>
        <end position="686"/>
    </location>
</feature>
<feature type="domain" description="UmuC" evidence="18">
    <location>
        <begin position="211"/>
        <end position="458"/>
    </location>
</feature>
<comment type="caution">
    <text evidence="20">The sequence shown here is derived from an EMBL/GenBank/DDBJ whole genome shotgun (WGS) entry which is preliminary data.</text>
</comment>
<evidence type="ECO:0000256" key="12">
    <source>
        <dbReference type="ARBA" id="ARBA00023136"/>
    </source>
</evidence>
<keyword evidence="4" id="KW-0237">DNA synthesis</keyword>
<evidence type="ECO:0000256" key="11">
    <source>
        <dbReference type="ARBA" id="ARBA00022989"/>
    </source>
</evidence>
<evidence type="ECO:0000256" key="9">
    <source>
        <dbReference type="ARBA" id="ARBA00022771"/>
    </source>
</evidence>
<name>A0ABQ8M3G2_LABRO</name>
<feature type="transmembrane region" description="Helical" evidence="17">
    <location>
        <begin position="117"/>
        <end position="135"/>
    </location>
</feature>
<evidence type="ECO:0000256" key="14">
    <source>
        <dbReference type="ARBA" id="ARBA00023242"/>
    </source>
</evidence>
<keyword evidence="5" id="KW-0808">Transferase</keyword>
<dbReference type="SUPFAM" id="SSF100879">
    <property type="entry name" value="Lesion bypass DNA polymerase (Y-family), little finger domain"/>
    <property type="match status" value="1"/>
</dbReference>
<comment type="subcellular location">
    <subcellularLocation>
        <location evidence="2">Membrane</location>
    </subcellularLocation>
    <subcellularLocation>
        <location evidence="1">Nucleus</location>
    </subcellularLocation>
</comment>
<feature type="region of interest" description="Disordered" evidence="16">
    <location>
        <begin position="712"/>
        <end position="736"/>
    </location>
</feature>
<sequence length="840" mass="91837">MSSVPCYELQHRSDCCLSLLLLHSSCTTFVCSFPALSIQTLVVQSRHLVIILLTVYVWFVIIMAVDWLGFAYAAALVLGGYMGYKRKGSVVSLIAGLFFGSMSAYGAYKISNDPRDYWTSLIAAGVLAAVMGMRFRKSGKLMPAGIMAGLRLDATNLDSGCSQQPADRLHFPSSIEAGVPFLPHRSMCVPPEAPRSVEEDEFPRRTIERVVALVDMDCFYVQVEQRLNPELKNKPCVVAQYKTWKGGGIIAVSYEARAHGVTRNMWADDAKKLCPDLQVARVRESHGKADLTHVEVIEVMSRFAVIERASIDEAYMDLTASVQDRLKHMSVQDITPHQLRSTYIQGLPQTSDQSENALLDKEERRLRGLQQWLECLSSSDRSSCAELHLTVGALIVEEMRAAVEEHTGFRCSAGVSHNKVLAKLACGLNKPNRQTVLPLGFVPELFSTLPIGKIRNLGGKLGSSITETLGVENMGDLTQFSKVQLEQHFGEKTGPWLYDLCRGIEFEPVKPRQLPKSIGCSKNFPGKTSLATKQQVQHWLHQLALELQERLNKDRDMLTVGVRQAGGQSFSRCCALVRYDAVKITSDSLAIIKSLNTAGNHQEASPALTCLHLSASKFSDVPSSSSGGIAGFLSSDAPSAQSLLASTQTPKMQPSPKSPGAIRSLFEKAAEKKKQQVEESSKDEHVSSSLPQKATGISSFFQRKTLEKKLQLADSLSDDGRSTLTEDQSDSAPCETASEAVVSLIAPSDVNTSSEDLHACERCGLKVLVWEMPEHMDYHFALDLQKSFSSSSASGNGPVTAGAPQPSRGKSRTKIQSGPQAKRARVQGNSGTLDSFFKKT</sequence>
<dbReference type="InterPro" id="IPR052230">
    <property type="entry name" value="DNA_polymerase_eta"/>
</dbReference>
<feature type="transmembrane region" description="Helical" evidence="17">
    <location>
        <begin position="90"/>
        <end position="111"/>
    </location>
</feature>
<dbReference type="InterPro" id="IPR017961">
    <property type="entry name" value="DNA_pol_Y-fam_little_finger"/>
</dbReference>
<evidence type="ECO:0000256" key="8">
    <source>
        <dbReference type="ARBA" id="ARBA00022763"/>
    </source>
</evidence>
<evidence type="ECO:0000256" key="7">
    <source>
        <dbReference type="ARBA" id="ARBA00022723"/>
    </source>
</evidence>
<dbReference type="InterPro" id="IPR001126">
    <property type="entry name" value="UmuC"/>
</dbReference>
<gene>
    <name evidence="20" type="ORF">H4Q32_008763</name>
</gene>
<keyword evidence="6 17" id="KW-0812">Transmembrane</keyword>
<feature type="domain" description="UBZ3-type" evidence="19">
    <location>
        <begin position="753"/>
        <end position="787"/>
    </location>
</feature>
<dbReference type="PROSITE" id="PS50173">
    <property type="entry name" value="UMUC"/>
    <property type="match status" value="1"/>
</dbReference>
<dbReference type="Proteomes" id="UP000830375">
    <property type="component" value="Unassembled WGS sequence"/>
</dbReference>
<feature type="region of interest" description="Disordered" evidence="16">
    <location>
        <begin position="669"/>
        <end position="691"/>
    </location>
</feature>
<evidence type="ECO:0000313" key="20">
    <source>
        <dbReference type="EMBL" id="KAI2657442.1"/>
    </source>
</evidence>
<evidence type="ECO:0000256" key="3">
    <source>
        <dbReference type="ARBA" id="ARBA00007590"/>
    </source>
</evidence>
<evidence type="ECO:0000256" key="1">
    <source>
        <dbReference type="ARBA" id="ARBA00004123"/>
    </source>
</evidence>
<reference evidence="20 21" key="1">
    <citation type="submission" date="2022-01" db="EMBL/GenBank/DDBJ databases">
        <title>A high-quality chromosome-level genome assembly of rohu carp, Labeo rohita.</title>
        <authorList>
            <person name="Arick M.A. II"/>
            <person name="Hsu C.-Y."/>
            <person name="Magbanua Z."/>
            <person name="Pechanova O."/>
            <person name="Grover C."/>
            <person name="Miller E."/>
            <person name="Thrash A."/>
            <person name="Ezzel L."/>
            <person name="Alam S."/>
            <person name="Benzie J."/>
            <person name="Hamilton M."/>
            <person name="Karsi A."/>
            <person name="Lawrence M.L."/>
            <person name="Peterson D.G."/>
        </authorList>
    </citation>
    <scope>NUCLEOTIDE SEQUENCE [LARGE SCALE GENOMIC DNA]</scope>
    <source>
        <strain evidence="21">BAU-BD-2019</strain>
        <tissue evidence="20">Blood</tissue>
    </source>
</reference>
<keyword evidence="13" id="KW-0234">DNA repair</keyword>
<evidence type="ECO:0000313" key="21">
    <source>
        <dbReference type="Proteomes" id="UP000830375"/>
    </source>
</evidence>
<dbReference type="Gene3D" id="3.30.70.270">
    <property type="match status" value="1"/>
</dbReference>
<dbReference type="InterPro" id="IPR043502">
    <property type="entry name" value="DNA/RNA_pol_sf"/>
</dbReference>
<feature type="region of interest" description="Disordered" evidence="16">
    <location>
        <begin position="791"/>
        <end position="840"/>
    </location>
</feature>
<dbReference type="Pfam" id="PF03647">
    <property type="entry name" value="Tmemb_14"/>
    <property type="match status" value="1"/>
</dbReference>
<keyword evidence="9" id="KW-0863">Zinc-finger</keyword>
<evidence type="ECO:0000259" key="18">
    <source>
        <dbReference type="PROSITE" id="PS50173"/>
    </source>
</evidence>
<dbReference type="InterPro" id="IPR041298">
    <property type="entry name" value="UBZ3"/>
</dbReference>
<dbReference type="InterPro" id="IPR043128">
    <property type="entry name" value="Rev_trsase/Diguanyl_cyclase"/>
</dbReference>
<dbReference type="Pfam" id="PF18439">
    <property type="entry name" value="zf_UBZ"/>
    <property type="match status" value="1"/>
</dbReference>
<accession>A0ABQ8M3G2</accession>
<dbReference type="Gene3D" id="3.40.1170.60">
    <property type="match status" value="1"/>
</dbReference>
<dbReference type="Gene3D" id="1.10.150.20">
    <property type="entry name" value="5' to 3' exonuclease, C-terminal subdomain"/>
    <property type="match status" value="1"/>
</dbReference>
<keyword evidence="7" id="KW-0479">Metal-binding</keyword>
<feature type="transmembrane region" description="Helical" evidence="17">
    <location>
        <begin position="20"/>
        <end position="42"/>
    </location>
</feature>
<evidence type="ECO:0000256" key="17">
    <source>
        <dbReference type="SAM" id="Phobius"/>
    </source>
</evidence>
<dbReference type="InterPro" id="IPR036775">
    <property type="entry name" value="DNA_pol_Y-fam_lit_finger_sf"/>
</dbReference>
<dbReference type="SUPFAM" id="SSF56672">
    <property type="entry name" value="DNA/RNA polymerases"/>
    <property type="match status" value="1"/>
</dbReference>
<evidence type="ECO:0000256" key="5">
    <source>
        <dbReference type="ARBA" id="ARBA00022679"/>
    </source>
</evidence>
<keyword evidence="21" id="KW-1185">Reference proteome</keyword>
<dbReference type="Pfam" id="PF11799">
    <property type="entry name" value="IMS_C"/>
    <property type="match status" value="1"/>
</dbReference>
<evidence type="ECO:0000256" key="10">
    <source>
        <dbReference type="ARBA" id="ARBA00022833"/>
    </source>
</evidence>
<evidence type="ECO:0000256" key="4">
    <source>
        <dbReference type="ARBA" id="ARBA00022634"/>
    </source>
</evidence>
<evidence type="ECO:0000259" key="19">
    <source>
        <dbReference type="PROSITE" id="PS51907"/>
    </source>
</evidence>
<dbReference type="Pfam" id="PF21704">
    <property type="entry name" value="POLH-Rev1_HhH"/>
    <property type="match status" value="1"/>
</dbReference>